<comment type="caution">
    <text evidence="3">The sequence shown here is derived from an EMBL/GenBank/DDBJ whole genome shotgun (WGS) entry which is preliminary data.</text>
</comment>
<evidence type="ECO:0000313" key="4">
    <source>
        <dbReference type="Proteomes" id="UP001206067"/>
    </source>
</evidence>
<evidence type="ECO:0000256" key="1">
    <source>
        <dbReference type="SAM" id="SignalP"/>
    </source>
</evidence>
<keyword evidence="4" id="KW-1185">Reference proteome</keyword>
<dbReference type="Gene3D" id="2.60.40.3680">
    <property type="match status" value="2"/>
</dbReference>
<dbReference type="EMBL" id="JANKHH010000003">
    <property type="protein sequence ID" value="MCR2833225.1"/>
    <property type="molecule type" value="Genomic_DNA"/>
</dbReference>
<gene>
    <name evidence="3" type="ORF">NSO95_04655</name>
</gene>
<dbReference type="Pfam" id="PF14415">
    <property type="entry name" value="DUF4424"/>
    <property type="match status" value="1"/>
</dbReference>
<sequence length="332" mass="37341">MRLASTLAALALLAAPALANDSEAEWALGGLVLKTNAAISMDREELFISAEEVRVDYVYTNHSPEDREVLIAFPLPAQPDPEAYVDWYAHPDWDQLDFTTTVNGQKVDYEVADRAMIGSRDVTELVAAEGLPLHWFREYEFMEGLGARPDAEKARQVELGLFRSVPEADRFTVEPVWQVQRSIVRRQVFPAGATVNVSHRYTPLIGGSVGGLLYPQMRKDYPEGVQEYADKWCTDANFIAGIDRRLANPPKGKVTYYGETWIGYVLRSGANWAGPIKDFRLVVDKGEPGNLVSFCMDGVTKISPTQFEVRKRDFEPERDLDILLVTFFEVDE</sequence>
<keyword evidence="1" id="KW-0732">Signal</keyword>
<name>A0ABT1XNJ9_9SPHN</name>
<feature type="domain" description="DUF4424" evidence="2">
    <location>
        <begin position="19"/>
        <end position="323"/>
    </location>
</feature>
<protein>
    <submittedName>
        <fullName evidence="3">DUF4424 domain-containing protein</fullName>
    </submittedName>
</protein>
<dbReference type="Proteomes" id="UP001206067">
    <property type="component" value="Unassembled WGS sequence"/>
</dbReference>
<feature type="chain" id="PRO_5046741908" evidence="1">
    <location>
        <begin position="20"/>
        <end position="332"/>
    </location>
</feature>
<evidence type="ECO:0000259" key="2">
    <source>
        <dbReference type="Pfam" id="PF14415"/>
    </source>
</evidence>
<proteinExistence type="predicted"/>
<reference evidence="3 4" key="1">
    <citation type="submission" date="2022-08" db="EMBL/GenBank/DDBJ databases">
        <title>Polyphasic taxonomy analysis of Qipengyuania sp.RS5-5.</title>
        <authorList>
            <person name="Xamxidin M."/>
            <person name="Wu M."/>
        </authorList>
    </citation>
    <scope>NUCLEOTIDE SEQUENCE [LARGE SCALE GENOMIC DNA]</scope>
    <source>
        <strain evidence="3 4">RS5-5</strain>
    </source>
</reference>
<organism evidence="3 4">
    <name type="scientific">Parerythrobacter lacustris</name>
    <dbReference type="NCBI Taxonomy" id="2969984"/>
    <lineage>
        <taxon>Bacteria</taxon>
        <taxon>Pseudomonadati</taxon>
        <taxon>Pseudomonadota</taxon>
        <taxon>Alphaproteobacteria</taxon>
        <taxon>Sphingomonadales</taxon>
        <taxon>Erythrobacteraceae</taxon>
        <taxon>Parerythrobacter</taxon>
    </lineage>
</organism>
<evidence type="ECO:0000313" key="3">
    <source>
        <dbReference type="EMBL" id="MCR2833225.1"/>
    </source>
</evidence>
<dbReference type="InterPro" id="IPR025538">
    <property type="entry name" value="DUF4424"/>
</dbReference>
<dbReference type="RefSeq" id="WP_257594992.1">
    <property type="nucleotide sequence ID" value="NZ_JANKHH010000003.1"/>
</dbReference>
<accession>A0ABT1XNJ9</accession>
<feature type="signal peptide" evidence="1">
    <location>
        <begin position="1"/>
        <end position="19"/>
    </location>
</feature>